<keyword evidence="9" id="KW-1185">Reference proteome</keyword>
<accession>A0AAN9B8G0</accession>
<dbReference type="EMBL" id="JBAMIC010000011">
    <property type="protein sequence ID" value="KAK7100536.1"/>
    <property type="molecule type" value="Genomic_DNA"/>
</dbReference>
<feature type="compositionally biased region" description="Pro residues" evidence="6">
    <location>
        <begin position="125"/>
        <end position="165"/>
    </location>
</feature>
<comment type="subcellular location">
    <subcellularLocation>
        <location evidence="1">Membrane</location>
    </subcellularLocation>
</comment>
<sequence>MELSEAALFLYQYNQHSGLGRHSHTALHKSRIWKKKTYRGNRARGVLGATMADEHMLPKDADMNQGKSPPPAYSEVVTDPAHPGALPPEHGGYAQPYPQPYMQGYHYPPGQAPPEAGGKHQEYPAYPPPGHYPPGPPGYPPGPPGYPPGPPGYPPGQPGYPPGQQYPPGSGAYSQGPYNPGPYGHGHGSVVVTQPSGATLVVAQSPPPDNMVLSALACLCCFCPIGSCALMYSCWAKGANNNQDYQAALKYGAQAKRLAIISIIIGAIFIIVGIVLRLVVYTTYSTYSH</sequence>
<dbReference type="PANTHER" id="PTHR14948">
    <property type="entry name" value="NG5"/>
    <property type="match status" value="1"/>
</dbReference>
<dbReference type="InterPro" id="IPR007593">
    <property type="entry name" value="CD225/Dispanin_fam"/>
</dbReference>
<comment type="similarity">
    <text evidence="2">Belongs to the CD225/Dispanin family.</text>
</comment>
<comment type="caution">
    <text evidence="8">The sequence shown here is derived from an EMBL/GenBank/DDBJ whole genome shotgun (WGS) entry which is preliminary data.</text>
</comment>
<dbReference type="AlphaFoldDB" id="A0AAN9B8G0"/>
<evidence type="ECO:0000256" key="7">
    <source>
        <dbReference type="SAM" id="Phobius"/>
    </source>
</evidence>
<dbReference type="Pfam" id="PF04505">
    <property type="entry name" value="CD225"/>
    <property type="match status" value="1"/>
</dbReference>
<dbReference type="InterPro" id="IPR051423">
    <property type="entry name" value="CD225/Dispanin"/>
</dbReference>
<gene>
    <name evidence="8" type="ORF">V1264_023469</name>
</gene>
<feature type="transmembrane region" description="Helical" evidence="7">
    <location>
        <begin position="211"/>
        <end position="236"/>
    </location>
</feature>
<organism evidence="8 9">
    <name type="scientific">Littorina saxatilis</name>
    <dbReference type="NCBI Taxonomy" id="31220"/>
    <lineage>
        <taxon>Eukaryota</taxon>
        <taxon>Metazoa</taxon>
        <taxon>Spiralia</taxon>
        <taxon>Lophotrochozoa</taxon>
        <taxon>Mollusca</taxon>
        <taxon>Gastropoda</taxon>
        <taxon>Caenogastropoda</taxon>
        <taxon>Littorinimorpha</taxon>
        <taxon>Littorinoidea</taxon>
        <taxon>Littorinidae</taxon>
        <taxon>Littorina</taxon>
    </lineage>
</organism>
<evidence type="ECO:0000313" key="8">
    <source>
        <dbReference type="EMBL" id="KAK7100536.1"/>
    </source>
</evidence>
<dbReference type="GO" id="GO:0016020">
    <property type="term" value="C:membrane"/>
    <property type="evidence" value="ECO:0007669"/>
    <property type="project" value="UniProtKB-SubCell"/>
</dbReference>
<dbReference type="Proteomes" id="UP001374579">
    <property type="component" value="Unassembled WGS sequence"/>
</dbReference>
<dbReference type="PANTHER" id="PTHR14948:SF25">
    <property type="entry name" value="DUF4190 DOMAIN-CONTAINING PROTEIN"/>
    <property type="match status" value="1"/>
</dbReference>
<keyword evidence="4 7" id="KW-1133">Transmembrane helix</keyword>
<feature type="transmembrane region" description="Helical" evidence="7">
    <location>
        <begin position="257"/>
        <end position="280"/>
    </location>
</feature>
<evidence type="ECO:0000256" key="5">
    <source>
        <dbReference type="ARBA" id="ARBA00023136"/>
    </source>
</evidence>
<evidence type="ECO:0000256" key="2">
    <source>
        <dbReference type="ARBA" id="ARBA00006843"/>
    </source>
</evidence>
<feature type="region of interest" description="Disordered" evidence="6">
    <location>
        <begin position="49"/>
        <end position="179"/>
    </location>
</feature>
<evidence type="ECO:0000256" key="3">
    <source>
        <dbReference type="ARBA" id="ARBA00022692"/>
    </source>
</evidence>
<feature type="compositionally biased region" description="Basic and acidic residues" evidence="6">
    <location>
        <begin position="52"/>
        <end position="62"/>
    </location>
</feature>
<proteinExistence type="inferred from homology"/>
<evidence type="ECO:0000256" key="4">
    <source>
        <dbReference type="ARBA" id="ARBA00022989"/>
    </source>
</evidence>
<reference evidence="8 9" key="1">
    <citation type="submission" date="2024-02" db="EMBL/GenBank/DDBJ databases">
        <title>Chromosome-scale genome assembly of the rough periwinkle Littorina saxatilis.</title>
        <authorList>
            <person name="De Jode A."/>
            <person name="Faria R."/>
            <person name="Formenti G."/>
            <person name="Sims Y."/>
            <person name="Smith T.P."/>
            <person name="Tracey A."/>
            <person name="Wood J.M.D."/>
            <person name="Zagrodzka Z.B."/>
            <person name="Johannesson K."/>
            <person name="Butlin R.K."/>
            <person name="Leder E.H."/>
        </authorList>
    </citation>
    <scope>NUCLEOTIDE SEQUENCE [LARGE SCALE GENOMIC DNA]</scope>
    <source>
        <strain evidence="8">Snail1</strain>
        <tissue evidence="8">Muscle</tissue>
    </source>
</reference>
<keyword evidence="5 7" id="KW-0472">Membrane</keyword>
<evidence type="ECO:0000256" key="1">
    <source>
        <dbReference type="ARBA" id="ARBA00004370"/>
    </source>
</evidence>
<evidence type="ECO:0000256" key="6">
    <source>
        <dbReference type="SAM" id="MobiDB-lite"/>
    </source>
</evidence>
<protein>
    <recommendedName>
        <fullName evidence="10">Proline-rich transmembrane protein 1</fullName>
    </recommendedName>
</protein>
<evidence type="ECO:0000313" key="9">
    <source>
        <dbReference type="Proteomes" id="UP001374579"/>
    </source>
</evidence>
<name>A0AAN9B8G0_9CAEN</name>
<keyword evidence="3 7" id="KW-0812">Transmembrane</keyword>
<evidence type="ECO:0008006" key="10">
    <source>
        <dbReference type="Google" id="ProtNLM"/>
    </source>
</evidence>